<dbReference type="InterPro" id="IPR016181">
    <property type="entry name" value="Acyl_CoA_acyltransferase"/>
</dbReference>
<dbReference type="EMBL" id="BOPF01000005">
    <property type="protein sequence ID" value="GIJ44972.1"/>
    <property type="molecule type" value="Genomic_DNA"/>
</dbReference>
<protein>
    <recommendedName>
        <fullName evidence="1">N-acetyltransferase domain-containing protein</fullName>
    </recommendedName>
</protein>
<name>A0A8J3YID2_9ACTN</name>
<comment type="caution">
    <text evidence="2">The sequence shown here is derived from an EMBL/GenBank/DDBJ whole genome shotgun (WGS) entry which is preliminary data.</text>
</comment>
<dbReference type="Pfam" id="PF13302">
    <property type="entry name" value="Acetyltransf_3"/>
    <property type="match status" value="1"/>
</dbReference>
<dbReference type="Proteomes" id="UP000619260">
    <property type="component" value="Unassembled WGS sequence"/>
</dbReference>
<dbReference type="Gene3D" id="3.40.630.30">
    <property type="match status" value="1"/>
</dbReference>
<proteinExistence type="predicted"/>
<keyword evidence="3" id="KW-1185">Reference proteome</keyword>
<dbReference type="PROSITE" id="PS51186">
    <property type="entry name" value="GNAT"/>
    <property type="match status" value="1"/>
</dbReference>
<evidence type="ECO:0000259" key="1">
    <source>
        <dbReference type="PROSITE" id="PS51186"/>
    </source>
</evidence>
<dbReference type="AlphaFoldDB" id="A0A8J3YID2"/>
<feature type="domain" description="N-acetyltransferase" evidence="1">
    <location>
        <begin position="21"/>
        <end position="181"/>
    </location>
</feature>
<accession>A0A8J3YID2</accession>
<gene>
    <name evidence="2" type="ORF">Val02_18580</name>
</gene>
<reference evidence="2" key="1">
    <citation type="submission" date="2021-01" db="EMBL/GenBank/DDBJ databases">
        <title>Whole genome shotgun sequence of Virgisporangium aliadipatigenens NBRC 105644.</title>
        <authorList>
            <person name="Komaki H."/>
            <person name="Tamura T."/>
        </authorList>
    </citation>
    <scope>NUCLEOTIDE SEQUENCE</scope>
    <source>
        <strain evidence="2">NBRC 105644</strain>
    </source>
</reference>
<dbReference type="GO" id="GO:0016747">
    <property type="term" value="F:acyltransferase activity, transferring groups other than amino-acyl groups"/>
    <property type="evidence" value="ECO:0007669"/>
    <property type="project" value="InterPro"/>
</dbReference>
<dbReference type="InterPro" id="IPR000182">
    <property type="entry name" value="GNAT_dom"/>
</dbReference>
<dbReference type="InterPro" id="IPR051531">
    <property type="entry name" value="N-acetyltransferase"/>
</dbReference>
<sequence>MTHLTPHCYRAKPHIATVRRVRLVPYTNADLPLTAALESDPAVMGQLGGPVSAEGIAETHAHRLAGMAGGDRYYRIVADTGEDAGIVGLWATQWAGSTIHEAGLMLLPPFQGKGMAYRGMAALFDVTRDEGRVSEIHVFPAVTNAASNAVARQLGFTPLGEHDLDYSGRPLRCRHWVIRLT</sequence>
<dbReference type="SUPFAM" id="SSF55729">
    <property type="entry name" value="Acyl-CoA N-acyltransferases (Nat)"/>
    <property type="match status" value="1"/>
</dbReference>
<organism evidence="2 3">
    <name type="scientific">Virgisporangium aliadipatigenens</name>
    <dbReference type="NCBI Taxonomy" id="741659"/>
    <lineage>
        <taxon>Bacteria</taxon>
        <taxon>Bacillati</taxon>
        <taxon>Actinomycetota</taxon>
        <taxon>Actinomycetes</taxon>
        <taxon>Micromonosporales</taxon>
        <taxon>Micromonosporaceae</taxon>
        <taxon>Virgisporangium</taxon>
    </lineage>
</organism>
<evidence type="ECO:0000313" key="3">
    <source>
        <dbReference type="Proteomes" id="UP000619260"/>
    </source>
</evidence>
<evidence type="ECO:0000313" key="2">
    <source>
        <dbReference type="EMBL" id="GIJ44972.1"/>
    </source>
</evidence>
<dbReference type="PANTHER" id="PTHR43792">
    <property type="entry name" value="GNAT FAMILY, PUTATIVE (AFU_ORTHOLOGUE AFUA_3G00765)-RELATED-RELATED"/>
    <property type="match status" value="1"/>
</dbReference>